<dbReference type="SMART" id="SM00507">
    <property type="entry name" value="HNHc"/>
    <property type="match status" value="1"/>
</dbReference>
<reference evidence="3" key="1">
    <citation type="submission" date="2020-05" db="EMBL/GenBank/DDBJ databases">
        <authorList>
            <person name="Chiriac C."/>
            <person name="Salcher M."/>
            <person name="Ghai R."/>
            <person name="Kavagutti S V."/>
        </authorList>
    </citation>
    <scope>NUCLEOTIDE SEQUENCE</scope>
</reference>
<proteinExistence type="predicted"/>
<sequence>MAGGAIGNDILRLLLAHGPSWAMAGVLDAINPDRVAPVEFDLPDPEVVSEHAMQVAVREGADAGRLILLQLWKRQEAWTASRSMTTSHAYTTAAMDRTGRETSRFDVSRSGVVAEVGLVMGVHGSTADVKITQAGLLNPEGVLSTTHEALAQGLITEPVARLMADAMDGLSFEQMARVEAMVLPRLVRHIDPVTREGAPAGYSYAKDQLARALNRVAPERAKEKHARAMAKRGVKIRILEEDGLAQICLWTTKVQGISFYERINEMAEASQAAERKAVEDAGHDTGSVRTINQARADVLVEMVMNAKPTPGTALIDCVNVPARVNVGVLIDLPTLLALRDNPAELPGYGPLDPELARALAADNEWRRFLHDPITGQILDLGHTKYEPSRKLREFIHARDPKCTYPGCNQQARRSQLDHITPWPQGPTDRSNLHPLCVHHHNLKTHGNWQVTRDHDSGETTWTSPRGLTAKAPHPYRPMPQCAHERMPDENDEPPPF</sequence>
<dbReference type="InterPro" id="IPR003870">
    <property type="entry name" value="DUF222"/>
</dbReference>
<dbReference type="CDD" id="cd00085">
    <property type="entry name" value="HNHc"/>
    <property type="match status" value="1"/>
</dbReference>
<protein>
    <submittedName>
        <fullName evidence="3">Unannotated protein</fullName>
    </submittedName>
</protein>
<dbReference type="InterPro" id="IPR003615">
    <property type="entry name" value="HNH_nuc"/>
</dbReference>
<evidence type="ECO:0000259" key="2">
    <source>
        <dbReference type="SMART" id="SM00507"/>
    </source>
</evidence>
<name>A0A6J7HLD2_9ZZZZ</name>
<evidence type="ECO:0000256" key="1">
    <source>
        <dbReference type="SAM" id="MobiDB-lite"/>
    </source>
</evidence>
<organism evidence="3">
    <name type="scientific">freshwater metagenome</name>
    <dbReference type="NCBI Taxonomy" id="449393"/>
    <lineage>
        <taxon>unclassified sequences</taxon>
        <taxon>metagenomes</taxon>
        <taxon>ecological metagenomes</taxon>
    </lineage>
</organism>
<dbReference type="AlphaFoldDB" id="A0A6J7HLD2"/>
<feature type="region of interest" description="Disordered" evidence="1">
    <location>
        <begin position="448"/>
        <end position="496"/>
    </location>
</feature>
<dbReference type="EMBL" id="CAFBMR010000070">
    <property type="protein sequence ID" value="CAB4921957.1"/>
    <property type="molecule type" value="Genomic_DNA"/>
</dbReference>
<gene>
    <name evidence="3" type="ORF">UFOPK3610_01468</name>
</gene>
<accession>A0A6J7HLD2</accession>
<dbReference type="Pfam" id="PF02720">
    <property type="entry name" value="DUF222"/>
    <property type="match status" value="1"/>
</dbReference>
<evidence type="ECO:0000313" key="3">
    <source>
        <dbReference type="EMBL" id="CAB4921957.1"/>
    </source>
</evidence>
<dbReference type="Gene3D" id="1.10.30.50">
    <property type="match status" value="1"/>
</dbReference>
<feature type="domain" description="HNH nuclease" evidence="2">
    <location>
        <begin position="390"/>
        <end position="441"/>
    </location>
</feature>